<dbReference type="SUPFAM" id="SSF58104">
    <property type="entry name" value="Methyl-accepting chemotaxis protein (MCP) signaling domain"/>
    <property type="match status" value="1"/>
</dbReference>
<evidence type="ECO:0000256" key="8">
    <source>
        <dbReference type="PROSITE-ProRule" id="PRU00284"/>
    </source>
</evidence>
<dbReference type="Pfam" id="PF00015">
    <property type="entry name" value="MCPsignal"/>
    <property type="match status" value="1"/>
</dbReference>
<dbReference type="Proteomes" id="UP001155587">
    <property type="component" value="Unassembled WGS sequence"/>
</dbReference>
<evidence type="ECO:0000256" key="5">
    <source>
        <dbReference type="ARBA" id="ARBA00023136"/>
    </source>
</evidence>
<dbReference type="PANTHER" id="PTHR32089">
    <property type="entry name" value="METHYL-ACCEPTING CHEMOTAXIS PROTEIN MCPB"/>
    <property type="match status" value="1"/>
</dbReference>
<evidence type="ECO:0000256" key="4">
    <source>
        <dbReference type="ARBA" id="ARBA00022989"/>
    </source>
</evidence>
<dbReference type="EMBL" id="JAKRRY010000006">
    <property type="protein sequence ID" value="MCW8345784.1"/>
    <property type="molecule type" value="Genomic_DNA"/>
</dbReference>
<keyword evidence="6 8" id="KW-0807">Transducer</keyword>
<name>A0A9X3HW02_9VIBR</name>
<dbReference type="InterPro" id="IPR004089">
    <property type="entry name" value="MCPsignal_dom"/>
</dbReference>
<evidence type="ECO:0000256" key="3">
    <source>
        <dbReference type="ARBA" id="ARBA00022692"/>
    </source>
</evidence>
<feature type="transmembrane region" description="Helical" evidence="9">
    <location>
        <begin position="190"/>
        <end position="208"/>
    </location>
</feature>
<dbReference type="Gene3D" id="3.30.450.20">
    <property type="entry name" value="PAS domain"/>
    <property type="match status" value="1"/>
</dbReference>
<sequence length="538" mass="58706">MNLSNLSIRTKLQCIVIIAVIILLSIGVFNLNIQKSNSYEQRKSSIQASVDIAKTLTDHYIALSADIGDKEAKARAMAAVRQLSFDHDKYFWIASSDQKIVMHPTQPHYEGMSTTTITDARGKPFMQQLIDLATTQGQGFVQYYWKEASGEESEKITYVTHIPQWNWIIGSGVPLSDIDDSFKSAMIKELIIDGIAAMFLILLCGAIARNIVVPIEDLVTSVHHVADGDLSRNLTTQRKDEIGLLSLELNRMMHTLRDTISVAKESASHSGQLSASIAATSEETATCIHSQTEQLEQLATAMSEMSSTIQDIAENAERTSTTTEQSKVLAGDGSRSMGYTLDNIATISDDITDTYELMTSLKQGVADISNVVGVITEVSEQTNLLALNAAIEAARAGEQGRGFAVVADEVRNLASRTQESTTQVQSTIDDLNKRTTSVLSVMATNQEKITHSVQLATKTQEQLDGAVSSLNQTYDMVTQIAAAAEQQGIVANDVNENVTVVHTSISEIKQTSQHLAQQSQTMAQASDELSQKLAYFKF</sequence>
<dbReference type="Pfam" id="PF00672">
    <property type="entry name" value="HAMP"/>
    <property type="match status" value="1"/>
</dbReference>
<dbReference type="PROSITE" id="PS50111">
    <property type="entry name" value="CHEMOTAXIS_TRANSDUC_2"/>
    <property type="match status" value="1"/>
</dbReference>
<evidence type="ECO:0000313" key="12">
    <source>
        <dbReference type="EMBL" id="MCW8345784.1"/>
    </source>
</evidence>
<organism evidence="12 13">
    <name type="scientific">Vibrio qingdaonensis</name>
    <dbReference type="NCBI Taxonomy" id="2829491"/>
    <lineage>
        <taxon>Bacteria</taxon>
        <taxon>Pseudomonadati</taxon>
        <taxon>Pseudomonadota</taxon>
        <taxon>Gammaproteobacteria</taxon>
        <taxon>Vibrionales</taxon>
        <taxon>Vibrionaceae</taxon>
        <taxon>Vibrio</taxon>
    </lineage>
</organism>
<evidence type="ECO:0000256" key="2">
    <source>
        <dbReference type="ARBA" id="ARBA00022475"/>
    </source>
</evidence>
<dbReference type="PRINTS" id="PR00260">
    <property type="entry name" value="CHEMTRNSDUCR"/>
</dbReference>
<evidence type="ECO:0000256" key="7">
    <source>
        <dbReference type="ARBA" id="ARBA00029447"/>
    </source>
</evidence>
<dbReference type="InterPro" id="IPR003660">
    <property type="entry name" value="HAMP_dom"/>
</dbReference>
<dbReference type="GO" id="GO:0007165">
    <property type="term" value="P:signal transduction"/>
    <property type="evidence" value="ECO:0007669"/>
    <property type="project" value="UniProtKB-KW"/>
</dbReference>
<comment type="caution">
    <text evidence="12">The sequence shown here is derived from an EMBL/GenBank/DDBJ whole genome shotgun (WGS) entry which is preliminary data.</text>
</comment>
<evidence type="ECO:0000259" key="10">
    <source>
        <dbReference type="PROSITE" id="PS50111"/>
    </source>
</evidence>
<keyword evidence="3 9" id="KW-0812">Transmembrane</keyword>
<dbReference type="PANTHER" id="PTHR32089:SF120">
    <property type="entry name" value="METHYL-ACCEPTING CHEMOTAXIS PROTEIN TLPQ"/>
    <property type="match status" value="1"/>
</dbReference>
<comment type="subcellular location">
    <subcellularLocation>
        <location evidence="1">Cell membrane</location>
        <topology evidence="1">Multi-pass membrane protein</topology>
    </subcellularLocation>
</comment>
<dbReference type="CDD" id="cd11386">
    <property type="entry name" value="MCP_signal"/>
    <property type="match status" value="1"/>
</dbReference>
<proteinExistence type="inferred from homology"/>
<dbReference type="InterPro" id="IPR004010">
    <property type="entry name" value="Double_Cache_2"/>
</dbReference>
<dbReference type="GO" id="GO:0006935">
    <property type="term" value="P:chemotaxis"/>
    <property type="evidence" value="ECO:0007669"/>
    <property type="project" value="InterPro"/>
</dbReference>
<dbReference type="GO" id="GO:0005886">
    <property type="term" value="C:plasma membrane"/>
    <property type="evidence" value="ECO:0007669"/>
    <property type="project" value="UniProtKB-SubCell"/>
</dbReference>
<feature type="domain" description="HAMP" evidence="11">
    <location>
        <begin position="209"/>
        <end position="261"/>
    </location>
</feature>
<keyword evidence="2" id="KW-1003">Cell membrane</keyword>
<dbReference type="CDD" id="cd06225">
    <property type="entry name" value="HAMP"/>
    <property type="match status" value="1"/>
</dbReference>
<dbReference type="PROSITE" id="PS50885">
    <property type="entry name" value="HAMP"/>
    <property type="match status" value="1"/>
</dbReference>
<dbReference type="InterPro" id="IPR033480">
    <property type="entry name" value="sCache_2"/>
</dbReference>
<dbReference type="SMART" id="SM00283">
    <property type="entry name" value="MA"/>
    <property type="match status" value="1"/>
</dbReference>
<protein>
    <submittedName>
        <fullName evidence="12">Methyl-accepting chemotaxis protein</fullName>
    </submittedName>
</protein>
<dbReference type="Gene3D" id="1.10.287.950">
    <property type="entry name" value="Methyl-accepting chemotaxis protein"/>
    <property type="match status" value="1"/>
</dbReference>
<keyword evidence="5 9" id="KW-0472">Membrane</keyword>
<evidence type="ECO:0000259" key="11">
    <source>
        <dbReference type="PROSITE" id="PS50885"/>
    </source>
</evidence>
<dbReference type="Pfam" id="PF08269">
    <property type="entry name" value="dCache_2"/>
    <property type="match status" value="1"/>
</dbReference>
<dbReference type="SMART" id="SM01049">
    <property type="entry name" value="Cache_2"/>
    <property type="match status" value="1"/>
</dbReference>
<dbReference type="FunFam" id="1.10.287.950:FF:000001">
    <property type="entry name" value="Methyl-accepting chemotaxis sensory transducer"/>
    <property type="match status" value="1"/>
</dbReference>
<dbReference type="SMART" id="SM00304">
    <property type="entry name" value="HAMP"/>
    <property type="match status" value="1"/>
</dbReference>
<keyword evidence="13" id="KW-1185">Reference proteome</keyword>
<feature type="domain" description="Methyl-accepting transducer" evidence="10">
    <location>
        <begin position="266"/>
        <end position="502"/>
    </location>
</feature>
<dbReference type="GO" id="GO:0004888">
    <property type="term" value="F:transmembrane signaling receptor activity"/>
    <property type="evidence" value="ECO:0007669"/>
    <property type="project" value="InterPro"/>
</dbReference>
<comment type="similarity">
    <text evidence="7">Belongs to the methyl-accepting chemotaxis (MCP) protein family.</text>
</comment>
<reference evidence="12" key="1">
    <citation type="submission" date="2022-02" db="EMBL/GenBank/DDBJ databases">
        <title>Vibrio sp. nov, a new bacterium isolated from seawater.</title>
        <authorList>
            <person name="Yuan Y."/>
        </authorList>
    </citation>
    <scope>NUCLEOTIDE SEQUENCE</scope>
    <source>
        <strain evidence="12">ZSDZ65</strain>
    </source>
</reference>
<dbReference type="AlphaFoldDB" id="A0A9X3HW02"/>
<evidence type="ECO:0000256" key="9">
    <source>
        <dbReference type="SAM" id="Phobius"/>
    </source>
</evidence>
<evidence type="ECO:0000256" key="1">
    <source>
        <dbReference type="ARBA" id="ARBA00004651"/>
    </source>
</evidence>
<accession>A0A9X3HW02</accession>
<evidence type="ECO:0000256" key="6">
    <source>
        <dbReference type="ARBA" id="ARBA00023224"/>
    </source>
</evidence>
<dbReference type="RefSeq" id="WP_265674191.1">
    <property type="nucleotide sequence ID" value="NZ_JAKRRY010000006.1"/>
</dbReference>
<dbReference type="InterPro" id="IPR004090">
    <property type="entry name" value="Chemotax_Me-accpt_rcpt"/>
</dbReference>
<feature type="transmembrane region" description="Helical" evidence="9">
    <location>
        <begin position="12"/>
        <end position="33"/>
    </location>
</feature>
<keyword evidence="4 9" id="KW-1133">Transmembrane helix</keyword>
<gene>
    <name evidence="12" type="ORF">MD535_07130</name>
</gene>
<evidence type="ECO:0000313" key="13">
    <source>
        <dbReference type="Proteomes" id="UP001155587"/>
    </source>
</evidence>